<gene>
    <name evidence="3" type="ORF">CWB96_13965</name>
    <name evidence="2" type="ORF">CWB97_21300</name>
</gene>
<dbReference type="AlphaFoldDB" id="A0A5S3XPD1"/>
<dbReference type="GO" id="GO:0003677">
    <property type="term" value="F:DNA binding"/>
    <property type="evidence" value="ECO:0007669"/>
    <property type="project" value="InterPro"/>
</dbReference>
<proteinExistence type="predicted"/>
<organism evidence="3 5">
    <name type="scientific">Pseudoalteromonas citrea</name>
    <dbReference type="NCBI Taxonomy" id="43655"/>
    <lineage>
        <taxon>Bacteria</taxon>
        <taxon>Pseudomonadati</taxon>
        <taxon>Pseudomonadota</taxon>
        <taxon>Gammaproteobacteria</taxon>
        <taxon>Alteromonadales</taxon>
        <taxon>Pseudoalteromonadaceae</taxon>
        <taxon>Pseudoalteromonas</taxon>
    </lineage>
</organism>
<evidence type="ECO:0000313" key="5">
    <source>
        <dbReference type="Proteomes" id="UP000307706"/>
    </source>
</evidence>
<feature type="domain" description="Transposase IS116/IS110/IS902 C-terminal" evidence="1">
    <location>
        <begin position="9"/>
        <end position="90"/>
    </location>
</feature>
<evidence type="ECO:0000313" key="3">
    <source>
        <dbReference type="EMBL" id="TMP57109.1"/>
    </source>
</evidence>
<dbReference type="GO" id="GO:0004803">
    <property type="term" value="F:transposase activity"/>
    <property type="evidence" value="ECO:0007669"/>
    <property type="project" value="InterPro"/>
</dbReference>
<dbReference type="GO" id="GO:0006313">
    <property type="term" value="P:DNA transposition"/>
    <property type="evidence" value="ECO:0007669"/>
    <property type="project" value="InterPro"/>
</dbReference>
<dbReference type="InterPro" id="IPR003346">
    <property type="entry name" value="Transposase_20"/>
</dbReference>
<dbReference type="EMBL" id="PNCL01000074">
    <property type="protein sequence ID" value="TMP57109.1"/>
    <property type="molecule type" value="Genomic_DNA"/>
</dbReference>
<evidence type="ECO:0000259" key="1">
    <source>
        <dbReference type="Pfam" id="PF02371"/>
    </source>
</evidence>
<reference evidence="4 5" key="2">
    <citation type="submission" date="2019-06" db="EMBL/GenBank/DDBJ databases">
        <title>Co-occurence of chitin degradation, pigmentation and bioactivity in marine Pseudoalteromonas.</title>
        <authorList>
            <person name="Sonnenschein E.C."/>
            <person name="Bech P.K."/>
        </authorList>
    </citation>
    <scope>NUCLEOTIDE SEQUENCE [LARGE SCALE GENOMIC DNA]</scope>
    <source>
        <strain evidence="5">S2231</strain>
        <strain evidence="2 4">S2233</strain>
    </source>
</reference>
<sequence>MSGNDKNHELLLIINGIGKVISRELTYLFLSKNFSTVKQAAAYVGLTPKLNESSSFKKRTTLSKVGPSRIRTKIFLAAVSAGTYNTDIKAQNERLLAAGKTKMQALGAAMRKIIQICFGVIKNQTTYQSELELN</sequence>
<name>A0A5S3XPD1_9GAMM</name>
<dbReference type="EMBL" id="PNCK01000106">
    <property type="protein sequence ID" value="TMP39064.1"/>
    <property type="molecule type" value="Genomic_DNA"/>
</dbReference>
<dbReference type="OrthoDB" id="1523051at2"/>
<dbReference type="Proteomes" id="UP000307706">
    <property type="component" value="Unassembled WGS sequence"/>
</dbReference>
<dbReference type="PANTHER" id="PTHR33055">
    <property type="entry name" value="TRANSPOSASE FOR INSERTION SEQUENCE ELEMENT IS1111A"/>
    <property type="match status" value="1"/>
</dbReference>
<protein>
    <recommendedName>
        <fullName evidence="1">Transposase IS116/IS110/IS902 C-terminal domain-containing protein</fullName>
    </recommendedName>
</protein>
<reference evidence="3 5" key="1">
    <citation type="submission" date="2017-12" db="EMBL/GenBank/DDBJ databases">
        <authorList>
            <person name="Paulsen S."/>
            <person name="Gram L.K."/>
        </authorList>
    </citation>
    <scope>NUCLEOTIDE SEQUENCE [LARGE SCALE GENOMIC DNA]</scope>
    <source>
        <strain evidence="3 5">S2231</strain>
        <strain evidence="2">S2233</strain>
    </source>
</reference>
<dbReference type="Pfam" id="PF02371">
    <property type="entry name" value="Transposase_20"/>
    <property type="match status" value="1"/>
</dbReference>
<comment type="caution">
    <text evidence="3">The sequence shown here is derived from an EMBL/GenBank/DDBJ whole genome shotgun (WGS) entry which is preliminary data.</text>
</comment>
<dbReference type="InterPro" id="IPR047650">
    <property type="entry name" value="Transpos_IS110"/>
</dbReference>
<evidence type="ECO:0000313" key="2">
    <source>
        <dbReference type="EMBL" id="TMP39064.1"/>
    </source>
</evidence>
<evidence type="ECO:0000313" key="4">
    <source>
        <dbReference type="Proteomes" id="UP000305730"/>
    </source>
</evidence>
<keyword evidence="4" id="KW-1185">Reference proteome</keyword>
<reference evidence="3" key="3">
    <citation type="submission" date="2019-09" db="EMBL/GenBank/DDBJ databases">
        <title>Co-occurence of chitin degradation, pigmentation and bioactivity in marine Pseudoalteromonas.</title>
        <authorList>
            <person name="Sonnenschein E.C."/>
            <person name="Bech P.K."/>
        </authorList>
    </citation>
    <scope>NUCLEOTIDE SEQUENCE</scope>
    <source>
        <strain evidence="3">S2231</strain>
    </source>
</reference>
<dbReference type="PANTHER" id="PTHR33055:SF3">
    <property type="entry name" value="PUTATIVE TRANSPOSASE FOR IS117-RELATED"/>
    <property type="match status" value="1"/>
</dbReference>
<accession>A0A5S3XPD1</accession>
<dbReference type="Proteomes" id="UP000305730">
    <property type="component" value="Unassembled WGS sequence"/>
</dbReference>